<organism evidence="3 4">
    <name type="scientific">Ralstonia holmesii</name>
    <dbReference type="NCBI Taxonomy" id="3058602"/>
    <lineage>
        <taxon>Bacteria</taxon>
        <taxon>Pseudomonadati</taxon>
        <taxon>Pseudomonadota</taxon>
        <taxon>Betaproteobacteria</taxon>
        <taxon>Burkholderiales</taxon>
        <taxon>Burkholderiaceae</taxon>
        <taxon>Ralstonia</taxon>
    </lineage>
</organism>
<dbReference type="InterPro" id="IPR036388">
    <property type="entry name" value="WH-like_DNA-bd_sf"/>
</dbReference>
<evidence type="ECO:0000313" key="4">
    <source>
        <dbReference type="Proteomes" id="UP001189663"/>
    </source>
</evidence>
<name>A0ABC8QBG3_9RALS</name>
<dbReference type="HAMAP" id="MF_01584">
    <property type="entry name" value="UPF0502"/>
    <property type="match status" value="1"/>
</dbReference>
<evidence type="ECO:0000256" key="2">
    <source>
        <dbReference type="SAM" id="Coils"/>
    </source>
</evidence>
<evidence type="ECO:0000313" key="3">
    <source>
        <dbReference type="EMBL" id="CAJ0780400.1"/>
    </source>
</evidence>
<dbReference type="Proteomes" id="UP001189663">
    <property type="component" value="Unassembled WGS sequence"/>
</dbReference>
<dbReference type="SUPFAM" id="SSF46785">
    <property type="entry name" value="Winged helix' DNA-binding domain"/>
    <property type="match status" value="2"/>
</dbReference>
<dbReference type="RefSeq" id="WP_112186902.1">
    <property type="nucleotide sequence ID" value="NZ_CATVZT010000005.1"/>
</dbReference>
<dbReference type="Gene3D" id="1.10.10.10">
    <property type="entry name" value="Winged helix-like DNA-binding domain superfamily/Winged helix DNA-binding domain"/>
    <property type="match status" value="2"/>
</dbReference>
<dbReference type="PANTHER" id="PTHR38768">
    <property type="entry name" value="UPF0502 PROTEIN YCEH"/>
    <property type="match status" value="1"/>
</dbReference>
<keyword evidence="2" id="KW-0175">Coiled coil</keyword>
<dbReference type="PANTHER" id="PTHR38768:SF1">
    <property type="entry name" value="UPF0502 PROTEIN YCEH"/>
    <property type="match status" value="1"/>
</dbReference>
<dbReference type="Pfam" id="PF04337">
    <property type="entry name" value="DUF480"/>
    <property type="match status" value="1"/>
</dbReference>
<reference evidence="3 4" key="1">
    <citation type="submission" date="2023-07" db="EMBL/GenBank/DDBJ databases">
        <authorList>
            <person name="Peeters C."/>
        </authorList>
    </citation>
    <scope>NUCLEOTIDE SEQUENCE [LARGE SCALE GENOMIC DNA]</scope>
    <source>
        <strain evidence="3 4">LMG 18096</strain>
    </source>
</reference>
<comment type="caution">
    <text evidence="3">The sequence shown here is derived from an EMBL/GenBank/DDBJ whole genome shotgun (WGS) entry which is preliminary data.</text>
</comment>
<dbReference type="InterPro" id="IPR007432">
    <property type="entry name" value="DUF480"/>
</dbReference>
<protein>
    <submittedName>
        <fullName evidence="3">Uncharacterized protein</fullName>
    </submittedName>
</protein>
<sequence>MNINPDAVQRRAIRTLTALEGRVLGVLVEKQHTVPDTYPLTLNALAAGCNQKTARAPVMSVTEAEILTAIDGLKSMSLVMEGSSSRVPRFEHNMNRVLGVPSQSIALLTVLLLRGPQTAAELRLNAARFHAFADISSVEAFLDELAENDPPYVVKLQRMPGERESRWMHLLCGEVAQADIRQGDGVDESIAPSEFEALKAEQKQLADKVARLQALVEQMAGELGISIDKSML</sequence>
<proteinExistence type="inferred from homology"/>
<evidence type="ECO:0000256" key="1">
    <source>
        <dbReference type="HAMAP-Rule" id="MF_01584"/>
    </source>
</evidence>
<keyword evidence="4" id="KW-1185">Reference proteome</keyword>
<dbReference type="InterPro" id="IPR036390">
    <property type="entry name" value="WH_DNA-bd_sf"/>
</dbReference>
<dbReference type="AlphaFoldDB" id="A0ABC8QBG3"/>
<gene>
    <name evidence="3" type="ORF">LMG18096_01037</name>
</gene>
<dbReference type="EMBL" id="CATZAT010000001">
    <property type="protein sequence ID" value="CAJ0780400.1"/>
    <property type="molecule type" value="Genomic_DNA"/>
</dbReference>
<comment type="similarity">
    <text evidence="1">Belongs to the UPF0502 family.</text>
</comment>
<feature type="coiled-coil region" evidence="2">
    <location>
        <begin position="195"/>
        <end position="222"/>
    </location>
</feature>
<accession>A0ABC8QBG3</accession>